<feature type="compositionally biased region" description="Polar residues" evidence="4">
    <location>
        <begin position="51"/>
        <end position="62"/>
    </location>
</feature>
<dbReference type="InterPro" id="IPR036322">
    <property type="entry name" value="WD40_repeat_dom_sf"/>
</dbReference>
<feature type="region of interest" description="Disordered" evidence="4">
    <location>
        <begin position="204"/>
        <end position="272"/>
    </location>
</feature>
<feature type="region of interest" description="Disordered" evidence="4">
    <location>
        <begin position="305"/>
        <end position="333"/>
    </location>
</feature>
<dbReference type="PROSITE" id="PS50082">
    <property type="entry name" value="WD_REPEATS_2"/>
    <property type="match status" value="3"/>
</dbReference>
<evidence type="ECO:0000313" key="6">
    <source>
        <dbReference type="Proteomes" id="UP001472866"/>
    </source>
</evidence>
<feature type="compositionally biased region" description="Acidic residues" evidence="4">
    <location>
        <begin position="71"/>
        <end position="86"/>
    </location>
</feature>
<feature type="repeat" description="WD" evidence="3">
    <location>
        <begin position="423"/>
        <end position="463"/>
    </location>
</feature>
<feature type="repeat" description="WD" evidence="3">
    <location>
        <begin position="463"/>
        <end position="497"/>
    </location>
</feature>
<gene>
    <name evidence="5" type="ORF">HKI87_04g27330</name>
</gene>
<keyword evidence="2" id="KW-0677">Repeat</keyword>
<name>A0AAX4P4U6_9CHLO</name>
<reference evidence="5 6" key="1">
    <citation type="submission" date="2024-03" db="EMBL/GenBank/DDBJ databases">
        <title>Complete genome sequence of the green alga Chloropicon roscoffensis RCC1871.</title>
        <authorList>
            <person name="Lemieux C."/>
            <person name="Pombert J.-F."/>
            <person name="Otis C."/>
            <person name="Turmel M."/>
        </authorList>
    </citation>
    <scope>NUCLEOTIDE SEQUENCE [LARGE SCALE GENOMIC DNA]</scope>
    <source>
        <strain evidence="5 6">RCC1871</strain>
    </source>
</reference>
<proteinExistence type="predicted"/>
<feature type="compositionally biased region" description="Basic and acidic residues" evidence="4">
    <location>
        <begin position="118"/>
        <end position="139"/>
    </location>
</feature>
<organism evidence="5 6">
    <name type="scientific">Chloropicon roscoffensis</name>
    <dbReference type="NCBI Taxonomy" id="1461544"/>
    <lineage>
        <taxon>Eukaryota</taxon>
        <taxon>Viridiplantae</taxon>
        <taxon>Chlorophyta</taxon>
        <taxon>Chloropicophyceae</taxon>
        <taxon>Chloropicales</taxon>
        <taxon>Chloropicaceae</taxon>
        <taxon>Chloropicon</taxon>
    </lineage>
</organism>
<keyword evidence="6" id="KW-1185">Reference proteome</keyword>
<feature type="compositionally biased region" description="Basic and acidic residues" evidence="4">
    <location>
        <begin position="151"/>
        <end position="163"/>
    </location>
</feature>
<dbReference type="EMBL" id="CP151504">
    <property type="protein sequence ID" value="WZN61199.1"/>
    <property type="molecule type" value="Genomic_DNA"/>
</dbReference>
<dbReference type="InterPro" id="IPR001680">
    <property type="entry name" value="WD40_rpt"/>
</dbReference>
<dbReference type="Proteomes" id="UP001472866">
    <property type="component" value="Chromosome 04"/>
</dbReference>
<dbReference type="InterPro" id="IPR040324">
    <property type="entry name" value="WDR44/Dgr2"/>
</dbReference>
<dbReference type="SUPFAM" id="SSF50978">
    <property type="entry name" value="WD40 repeat-like"/>
    <property type="match status" value="1"/>
</dbReference>
<dbReference type="AlphaFoldDB" id="A0AAX4P4U6"/>
<feature type="compositionally biased region" description="Basic and acidic residues" evidence="4">
    <location>
        <begin position="1"/>
        <end position="19"/>
    </location>
</feature>
<dbReference type="SMART" id="SM00320">
    <property type="entry name" value="WD40"/>
    <property type="match status" value="6"/>
</dbReference>
<dbReference type="InterPro" id="IPR020472">
    <property type="entry name" value="WD40_PAC1"/>
</dbReference>
<sequence>MGGAGAREEVEPAERDKALVDAAVVDPPSMESSDGEDFLSADESFSDDGSLATSGSMRSPPNATVGGSAPEENEEGDDRNDGDEEAASAPPPTRGREEEQEPAVQATVAPSGDLPELEVARAESRRTSEAEDSAQRDQRASTSPQTTLVDAKSDSVKVRDAGTGKEYVLEKVYRIKDLDTGTEFLVDAKDGMEGQNEQVVKRADTGEEISMDQFERNLGLQSPLMREMSRRSGEGGGPRGGAPKLIDSSDDEGEAVRKSRGGGGAKQGGGRKRWFQKGLNSLKHKALNVGDAINEAFLKHKAGQESTFDEAGPGASGAGGDGDDFWTPGAKPSGRRVKVQVHKKIYKEFTDLRIVQEIGAHKGAVWSMKFSLDGLYLASAGQDEIVRIWQVREGHGNRGDGGDPSSGSAGSATFFHQKPYRLYGGHKADILDLCWSKTQFLLSSSMDKTVRLWHISMNECLRVFSHTDFVTSIQFHPVDDKYFLSGSLDEKARLWSIPEQTVVDWVNVHEMVTAVCFSPDGKKAVIGSYKGKCRFYSVEGNQFEYITQMDVKNTRGKNSRGKKITGLQYMPGVERFLLVTSNDSRIRMYDGFTLCCKYKGHRNANSQIGSGFSPGGGFVACGSEDGSVCIWSTINTFIPSVNPFYTGYRSDKNASFEQFLAHDDIVTSAIFAPLSDDVTARVSRNLGIAPPTAAAEALVKPSLKRLGLGGKTKADQEREDAQRAGDMAMKAAAAVGQTIVTSGFSGEIRVFENIGLPIWL</sequence>
<dbReference type="Gene3D" id="2.130.10.10">
    <property type="entry name" value="YVTN repeat-like/Quinoprotein amine dehydrogenase"/>
    <property type="match status" value="1"/>
</dbReference>
<dbReference type="PANTHER" id="PTHR14221:SF0">
    <property type="entry name" value="WD REPEAT-CONTAINING PROTEIN 44"/>
    <property type="match status" value="1"/>
</dbReference>
<evidence type="ECO:0000256" key="3">
    <source>
        <dbReference type="PROSITE-ProRule" id="PRU00221"/>
    </source>
</evidence>
<evidence type="ECO:0000256" key="2">
    <source>
        <dbReference type="ARBA" id="ARBA00022737"/>
    </source>
</evidence>
<dbReference type="PROSITE" id="PS50294">
    <property type="entry name" value="WD_REPEATS_REGION"/>
    <property type="match status" value="3"/>
</dbReference>
<protein>
    <submittedName>
        <fullName evidence="5">WD40 repeat domain-containing protein</fullName>
    </submittedName>
</protein>
<feature type="compositionally biased region" description="Acidic residues" evidence="4">
    <location>
        <begin position="33"/>
        <end position="46"/>
    </location>
</feature>
<dbReference type="PANTHER" id="PTHR14221">
    <property type="entry name" value="WD REPEAT DOMAIN 44"/>
    <property type="match status" value="1"/>
</dbReference>
<dbReference type="InterPro" id="IPR015943">
    <property type="entry name" value="WD40/YVTN_repeat-like_dom_sf"/>
</dbReference>
<evidence type="ECO:0000256" key="1">
    <source>
        <dbReference type="ARBA" id="ARBA00022574"/>
    </source>
</evidence>
<dbReference type="PRINTS" id="PR00320">
    <property type="entry name" value="GPROTEINBRPT"/>
</dbReference>
<evidence type="ECO:0000256" key="4">
    <source>
        <dbReference type="SAM" id="MobiDB-lite"/>
    </source>
</evidence>
<dbReference type="Pfam" id="PF00400">
    <property type="entry name" value="WD40"/>
    <property type="match status" value="5"/>
</dbReference>
<keyword evidence="1 3" id="KW-0853">WD repeat</keyword>
<feature type="region of interest" description="Disordered" evidence="4">
    <location>
        <begin position="1"/>
        <end position="163"/>
    </location>
</feature>
<accession>A0AAX4P4U6</accession>
<evidence type="ECO:0000313" key="5">
    <source>
        <dbReference type="EMBL" id="WZN61199.1"/>
    </source>
</evidence>
<feature type="repeat" description="WD" evidence="3">
    <location>
        <begin position="358"/>
        <end position="394"/>
    </location>
</feature>